<feature type="transmembrane region" description="Helical" evidence="12">
    <location>
        <begin position="7"/>
        <end position="28"/>
    </location>
</feature>
<keyword evidence="5" id="KW-0997">Cell inner membrane</keyword>
<comment type="catalytic activity">
    <reaction evidence="10">
        <text>cadaverine(in) + L-lysine(out) = cadaverine(out) + L-lysine(in)</text>
        <dbReference type="Rhea" id="RHEA:28895"/>
        <dbReference type="ChEBI" id="CHEBI:32551"/>
        <dbReference type="ChEBI" id="CHEBI:58384"/>
    </reaction>
    <physiologicalReaction direction="left-to-right" evidence="10">
        <dbReference type="Rhea" id="RHEA:28896"/>
    </physiologicalReaction>
</comment>
<dbReference type="RefSeq" id="WP_078000978.1">
    <property type="nucleotide sequence ID" value="NZ_MRUL01000001.1"/>
</dbReference>
<feature type="transmembrane region" description="Helical" evidence="12">
    <location>
        <begin position="269"/>
        <end position="292"/>
    </location>
</feature>
<dbReference type="FunFam" id="1.20.1740.10:FF:000020">
    <property type="entry name" value="Putative cadaverine/lysine antiporter CadB"/>
    <property type="match status" value="1"/>
</dbReference>
<dbReference type="NCBIfam" id="TIGR00905">
    <property type="entry name" value="2A0302"/>
    <property type="match status" value="1"/>
</dbReference>
<dbReference type="GO" id="GO:0006865">
    <property type="term" value="P:amino acid transport"/>
    <property type="evidence" value="ECO:0007669"/>
    <property type="project" value="UniProtKB-KW"/>
</dbReference>
<feature type="transmembrane region" description="Helical" evidence="12">
    <location>
        <begin position="225"/>
        <end position="249"/>
    </location>
</feature>
<evidence type="ECO:0000256" key="7">
    <source>
        <dbReference type="ARBA" id="ARBA00022970"/>
    </source>
</evidence>
<comment type="similarity">
    <text evidence="2">Belongs to the amino acid-polyamine-organocation (APC) superfamily. Basic amino acid/polyamine antiporter (APA) (TC 2.A.3.2) family.</text>
</comment>
<dbReference type="GO" id="GO:0005886">
    <property type="term" value="C:plasma membrane"/>
    <property type="evidence" value="ECO:0007669"/>
    <property type="project" value="UniProtKB-SubCell"/>
</dbReference>
<evidence type="ECO:0000256" key="3">
    <source>
        <dbReference type="ARBA" id="ARBA00022448"/>
    </source>
</evidence>
<keyword evidence="4" id="KW-1003">Cell membrane</keyword>
<dbReference type="Proteomes" id="UP000190667">
    <property type="component" value="Unassembled WGS sequence"/>
</dbReference>
<dbReference type="InterPro" id="IPR002293">
    <property type="entry name" value="AA/rel_permease1"/>
</dbReference>
<feature type="transmembrane region" description="Helical" evidence="12">
    <location>
        <begin position="94"/>
        <end position="115"/>
    </location>
</feature>
<dbReference type="AlphaFoldDB" id="A0A1S8YTI9"/>
<evidence type="ECO:0000256" key="8">
    <source>
        <dbReference type="ARBA" id="ARBA00022989"/>
    </source>
</evidence>
<feature type="transmembrane region" description="Helical" evidence="12">
    <location>
        <begin position="150"/>
        <end position="169"/>
    </location>
</feature>
<feature type="transmembrane region" description="Helical" evidence="12">
    <location>
        <begin position="121"/>
        <end position="143"/>
    </location>
</feature>
<evidence type="ECO:0000256" key="2">
    <source>
        <dbReference type="ARBA" id="ARBA00008220"/>
    </source>
</evidence>
<evidence type="ECO:0000256" key="9">
    <source>
        <dbReference type="ARBA" id="ARBA00023136"/>
    </source>
</evidence>
<keyword evidence="6 12" id="KW-0812">Transmembrane</keyword>
<dbReference type="Pfam" id="PF13520">
    <property type="entry name" value="AA_permease_2"/>
    <property type="match status" value="1"/>
</dbReference>
<dbReference type="PANTHER" id="PTHR42770">
    <property type="entry name" value="AMINO ACID TRANSPORTER-RELATED"/>
    <property type="match status" value="1"/>
</dbReference>
<evidence type="ECO:0000256" key="4">
    <source>
        <dbReference type="ARBA" id="ARBA00022475"/>
    </source>
</evidence>
<name>A0A1S8YTI9_9GAMM</name>
<dbReference type="InterPro" id="IPR050367">
    <property type="entry name" value="APC_superfamily"/>
</dbReference>
<dbReference type="EMBL" id="MRUL01000001">
    <property type="protein sequence ID" value="OON41953.1"/>
    <property type="molecule type" value="Genomic_DNA"/>
</dbReference>
<gene>
    <name evidence="13" type="primary">cadB</name>
    <name evidence="13" type="ORF">BTJ39_01995</name>
</gene>
<evidence type="ECO:0000256" key="12">
    <source>
        <dbReference type="SAM" id="Phobius"/>
    </source>
</evidence>
<dbReference type="InterPro" id="IPR004754">
    <property type="entry name" value="Amino_acid_antiprt"/>
</dbReference>
<dbReference type="NCBIfam" id="NF007754">
    <property type="entry name" value="PRK10435.1"/>
    <property type="match status" value="1"/>
</dbReference>
<dbReference type="Gene3D" id="1.20.1740.10">
    <property type="entry name" value="Amino acid/polyamine transporter I"/>
    <property type="match status" value="1"/>
</dbReference>
<sequence length="444" mass="46444">MSSAKKIGLIACTGLVAGNMMGSGIALLPANLASIGTISIWGWVISLLGAMSLAYVYARLATKNPQQGGPIAYAGEISPAFGFQTGVLYYHANWIGNLAIGITAVSYLSTFFPVLNSPIPAGIACIAIVWLFTFVNMLGGGWVSRLTTTGLVLVLIPVVLTAVAGWHWFDVATYRANWNTSTTTNYHAVVKSILLCLWAFVGVESAAVSTGMVNNPKRTVPLATMMGTGLAGIVYIAATQVIGGMYPAAKMAASGAPFAYSASTMLGSWAAPIVSAFTAFACLTSLGSWMMLVGQAGVRAANDGNFPKVYGELDDRGIPKKGLLLAAVKMTVLMALITIMNSSGGKASDLFGELTGIAVLLTMLPYFYSCVDLIRFEGITFGNLVSLLCSVLGCGFCFIALLGAGSFELSGTFIVSLIILMFYARKMPKGNPPQKTDSTAANAL</sequence>
<feature type="transmembrane region" description="Helical" evidence="12">
    <location>
        <begin position="407"/>
        <end position="424"/>
    </location>
</feature>
<dbReference type="OrthoDB" id="3185104at2"/>
<evidence type="ECO:0000313" key="13">
    <source>
        <dbReference type="EMBL" id="OON41953.1"/>
    </source>
</evidence>
<evidence type="ECO:0000256" key="6">
    <source>
        <dbReference type="ARBA" id="ARBA00022692"/>
    </source>
</evidence>
<feature type="transmembrane region" description="Helical" evidence="12">
    <location>
        <begin position="189"/>
        <end position="213"/>
    </location>
</feature>
<keyword evidence="3" id="KW-0813">Transport</keyword>
<evidence type="ECO:0000313" key="14">
    <source>
        <dbReference type="Proteomes" id="UP000190667"/>
    </source>
</evidence>
<dbReference type="GO" id="GO:0022857">
    <property type="term" value="F:transmembrane transporter activity"/>
    <property type="evidence" value="ECO:0007669"/>
    <property type="project" value="InterPro"/>
</dbReference>
<keyword evidence="7" id="KW-0029">Amino-acid transport</keyword>
<evidence type="ECO:0000256" key="5">
    <source>
        <dbReference type="ARBA" id="ARBA00022519"/>
    </source>
</evidence>
<protein>
    <recommendedName>
        <fullName evidence="11">Cadaverine/lysine antiporter</fullName>
    </recommendedName>
</protein>
<organism evidence="13 14">
    <name type="scientific">Izhakiella australiensis</name>
    <dbReference type="NCBI Taxonomy" id="1926881"/>
    <lineage>
        <taxon>Bacteria</taxon>
        <taxon>Pseudomonadati</taxon>
        <taxon>Pseudomonadota</taxon>
        <taxon>Gammaproteobacteria</taxon>
        <taxon>Enterobacterales</taxon>
        <taxon>Erwiniaceae</taxon>
        <taxon>Izhakiella</taxon>
    </lineage>
</organism>
<dbReference type="PANTHER" id="PTHR42770:SF5">
    <property type="entry name" value="CADAVERINE_LYSINE ANTIPORTER"/>
    <property type="match status" value="1"/>
</dbReference>
<comment type="subcellular location">
    <subcellularLocation>
        <location evidence="1">Cell inner membrane</location>
        <topology evidence="1">Multi-pass membrane protein</topology>
    </subcellularLocation>
</comment>
<reference evidence="13 14" key="1">
    <citation type="submission" date="2016-12" db="EMBL/GenBank/DDBJ databases">
        <title>Izhakiella australiana sp. nov. of genus Izhakiella isolated from Australian desert.</title>
        <authorList>
            <person name="Ji M."/>
        </authorList>
    </citation>
    <scope>NUCLEOTIDE SEQUENCE [LARGE SCALE GENOMIC DNA]</scope>
    <source>
        <strain evidence="13 14">D4N98</strain>
    </source>
</reference>
<feature type="transmembrane region" description="Helical" evidence="12">
    <location>
        <begin position="323"/>
        <end position="344"/>
    </location>
</feature>
<feature type="transmembrane region" description="Helical" evidence="12">
    <location>
        <begin position="380"/>
        <end position="401"/>
    </location>
</feature>
<evidence type="ECO:0000256" key="10">
    <source>
        <dbReference type="ARBA" id="ARBA00051665"/>
    </source>
</evidence>
<keyword evidence="8 12" id="KW-1133">Transmembrane helix</keyword>
<keyword evidence="9 12" id="KW-0472">Membrane</keyword>
<comment type="caution">
    <text evidence="13">The sequence shown here is derived from an EMBL/GenBank/DDBJ whole genome shotgun (WGS) entry which is preliminary data.</text>
</comment>
<proteinExistence type="inferred from homology"/>
<evidence type="ECO:0000256" key="11">
    <source>
        <dbReference type="ARBA" id="ARBA00071342"/>
    </source>
</evidence>
<dbReference type="PIRSF" id="PIRSF006060">
    <property type="entry name" value="AA_transporter"/>
    <property type="match status" value="1"/>
</dbReference>
<feature type="transmembrane region" description="Helical" evidence="12">
    <location>
        <begin position="350"/>
        <end position="368"/>
    </location>
</feature>
<keyword evidence="14" id="KW-1185">Reference proteome</keyword>
<dbReference type="STRING" id="1926881.BTJ39_01995"/>
<accession>A0A1S8YTI9</accession>
<evidence type="ECO:0000256" key="1">
    <source>
        <dbReference type="ARBA" id="ARBA00004429"/>
    </source>
</evidence>
<feature type="transmembrane region" description="Helical" evidence="12">
    <location>
        <begin position="40"/>
        <end position="58"/>
    </location>
</feature>